<dbReference type="CDD" id="cd06261">
    <property type="entry name" value="TM_PBP2"/>
    <property type="match status" value="1"/>
</dbReference>
<name>A0A1Q9B1L2_9HYPH</name>
<dbReference type="PANTHER" id="PTHR30177">
    <property type="entry name" value="GLYCINE BETAINE/L-PROLINE TRANSPORT SYSTEM PERMEASE PROTEIN PROW"/>
    <property type="match status" value="1"/>
</dbReference>
<feature type="transmembrane region" description="Helical" evidence="6">
    <location>
        <begin position="179"/>
        <end position="205"/>
    </location>
</feature>
<comment type="caution">
    <text evidence="8">The sequence shown here is derived from an EMBL/GenBank/DDBJ whole genome shotgun (WGS) entry which is preliminary data.</text>
</comment>
<reference evidence="8 9" key="1">
    <citation type="submission" date="2016-09" db="EMBL/GenBank/DDBJ databases">
        <title>Rhizobium sp. nov., a novel species isolated from the rice rhizosphere.</title>
        <authorList>
            <person name="Zhao J."/>
            <person name="Zhang X."/>
        </authorList>
    </citation>
    <scope>NUCLEOTIDE SEQUENCE [LARGE SCALE GENOMIC DNA]</scope>
    <source>
        <strain evidence="8 9">1.7048</strain>
    </source>
</reference>
<proteinExistence type="inferred from homology"/>
<protein>
    <submittedName>
        <fullName evidence="8">ABC transporter</fullName>
    </submittedName>
</protein>
<dbReference type="Proteomes" id="UP000186364">
    <property type="component" value="Unassembled WGS sequence"/>
</dbReference>
<comment type="similarity">
    <text evidence="6">Belongs to the binding-protein-dependent transport system permease family.</text>
</comment>
<feature type="domain" description="ABC transmembrane type-1" evidence="7">
    <location>
        <begin position="49"/>
        <end position="230"/>
    </location>
</feature>
<comment type="subcellular location">
    <subcellularLocation>
        <location evidence="1 6">Cell membrane</location>
        <topology evidence="1 6">Multi-pass membrane protein</topology>
    </subcellularLocation>
</comment>
<dbReference type="Pfam" id="PF00528">
    <property type="entry name" value="BPD_transp_1"/>
    <property type="match status" value="1"/>
</dbReference>
<dbReference type="GO" id="GO:0005886">
    <property type="term" value="C:plasma membrane"/>
    <property type="evidence" value="ECO:0007669"/>
    <property type="project" value="UniProtKB-SubCell"/>
</dbReference>
<keyword evidence="3 6" id="KW-0812">Transmembrane</keyword>
<dbReference type="InterPro" id="IPR035906">
    <property type="entry name" value="MetI-like_sf"/>
</dbReference>
<dbReference type="InterPro" id="IPR000515">
    <property type="entry name" value="MetI-like"/>
</dbReference>
<gene>
    <name evidence="8" type="ORF">BJF93_19650</name>
</gene>
<dbReference type="RefSeq" id="WP_075626197.1">
    <property type="nucleotide sequence ID" value="NZ_FOAM01000012.1"/>
</dbReference>
<keyword evidence="2 6" id="KW-0813">Transport</keyword>
<evidence type="ECO:0000313" key="8">
    <source>
        <dbReference type="EMBL" id="OLP61898.1"/>
    </source>
</evidence>
<sequence>MRLRIIMLGLVVLLGVFLAQPLAFSGLFAPLTRNGAAPIYTQTPLLTLTLHHLALVAASTLAATLVSIGLAIATTRASGLAFLPLARAIANIGQTFPPVAVLALAVPIFGFGSGPTLIALFLYGLLPIFETALTGLTEIAPETRSAATASGMTAWQRLVKVELPLAWPVILSGIRLSAVIALSTATIGSTVAAATLGEVIISGLLTGNTAFVLQGAMVVAILAILINEGFLAIEAHAARRAGRPPG</sequence>
<evidence type="ECO:0000256" key="2">
    <source>
        <dbReference type="ARBA" id="ARBA00022448"/>
    </source>
</evidence>
<feature type="transmembrane region" description="Helical" evidence="6">
    <location>
        <begin position="211"/>
        <end position="233"/>
    </location>
</feature>
<dbReference type="AlphaFoldDB" id="A0A1Q9B1L2"/>
<dbReference type="GO" id="GO:0055085">
    <property type="term" value="P:transmembrane transport"/>
    <property type="evidence" value="ECO:0007669"/>
    <property type="project" value="InterPro"/>
</dbReference>
<feature type="transmembrane region" description="Helical" evidence="6">
    <location>
        <begin position="49"/>
        <end position="73"/>
    </location>
</feature>
<evidence type="ECO:0000259" key="7">
    <source>
        <dbReference type="PROSITE" id="PS50928"/>
    </source>
</evidence>
<organism evidence="8 9">
    <name type="scientific">Xaviernesmea oryzae</name>
    <dbReference type="NCBI Taxonomy" id="464029"/>
    <lineage>
        <taxon>Bacteria</taxon>
        <taxon>Pseudomonadati</taxon>
        <taxon>Pseudomonadota</taxon>
        <taxon>Alphaproteobacteria</taxon>
        <taxon>Hyphomicrobiales</taxon>
        <taxon>Rhizobiaceae</taxon>
        <taxon>Rhizobium/Agrobacterium group</taxon>
        <taxon>Xaviernesmea</taxon>
    </lineage>
</organism>
<dbReference type="SUPFAM" id="SSF161098">
    <property type="entry name" value="MetI-like"/>
    <property type="match status" value="1"/>
</dbReference>
<keyword evidence="5 6" id="KW-0472">Membrane</keyword>
<keyword evidence="4 6" id="KW-1133">Transmembrane helix</keyword>
<evidence type="ECO:0000256" key="6">
    <source>
        <dbReference type="RuleBase" id="RU363032"/>
    </source>
</evidence>
<dbReference type="EMBL" id="MKIP01000030">
    <property type="protein sequence ID" value="OLP61898.1"/>
    <property type="molecule type" value="Genomic_DNA"/>
</dbReference>
<dbReference type="InterPro" id="IPR051204">
    <property type="entry name" value="ABC_transp_perm/SBD"/>
</dbReference>
<evidence type="ECO:0000313" key="9">
    <source>
        <dbReference type="Proteomes" id="UP000186364"/>
    </source>
</evidence>
<dbReference type="Gene3D" id="1.10.3720.10">
    <property type="entry name" value="MetI-like"/>
    <property type="match status" value="1"/>
</dbReference>
<evidence type="ECO:0000256" key="1">
    <source>
        <dbReference type="ARBA" id="ARBA00004651"/>
    </source>
</evidence>
<evidence type="ECO:0000256" key="3">
    <source>
        <dbReference type="ARBA" id="ARBA00022692"/>
    </source>
</evidence>
<evidence type="ECO:0000256" key="5">
    <source>
        <dbReference type="ARBA" id="ARBA00023136"/>
    </source>
</evidence>
<accession>A0A1Q9B1L2</accession>
<dbReference type="PANTHER" id="PTHR30177:SF32">
    <property type="entry name" value="GLYCINE BETAINE UPTAKE SYSTEM PERMEASE PROTEIN YEHW"/>
    <property type="match status" value="1"/>
</dbReference>
<feature type="transmembrane region" description="Helical" evidence="6">
    <location>
        <begin position="85"/>
        <end position="111"/>
    </location>
</feature>
<dbReference type="OrthoDB" id="9801163at2"/>
<evidence type="ECO:0000256" key="4">
    <source>
        <dbReference type="ARBA" id="ARBA00022989"/>
    </source>
</evidence>
<keyword evidence="9" id="KW-1185">Reference proteome</keyword>
<dbReference type="PROSITE" id="PS50928">
    <property type="entry name" value="ABC_TM1"/>
    <property type="match status" value="1"/>
</dbReference>